<protein>
    <submittedName>
        <fullName evidence="1">Uncharacterized protein</fullName>
    </submittedName>
</protein>
<dbReference type="AlphaFoldDB" id="A0ABD0KD77"/>
<comment type="caution">
    <text evidence="1">The sequence shown here is derived from an EMBL/GenBank/DDBJ whole genome shotgun (WGS) entry which is preliminary data.</text>
</comment>
<name>A0ABD0KD77_9CAEN</name>
<sequence>MEVLNTKFVNDLKILTDGSVGEKGVGAGIVIPDLGNVISTGGLLIGTTELNMLVRGGGGPRLTRFSNSVKWPGILADQMTE</sequence>
<accession>A0ABD0KD77</accession>
<evidence type="ECO:0000313" key="1">
    <source>
        <dbReference type="EMBL" id="KAK7484882.1"/>
    </source>
</evidence>
<dbReference type="EMBL" id="JACVVK020000203">
    <property type="protein sequence ID" value="KAK7484882.1"/>
    <property type="molecule type" value="Genomic_DNA"/>
</dbReference>
<organism evidence="1 2">
    <name type="scientific">Batillaria attramentaria</name>
    <dbReference type="NCBI Taxonomy" id="370345"/>
    <lineage>
        <taxon>Eukaryota</taxon>
        <taxon>Metazoa</taxon>
        <taxon>Spiralia</taxon>
        <taxon>Lophotrochozoa</taxon>
        <taxon>Mollusca</taxon>
        <taxon>Gastropoda</taxon>
        <taxon>Caenogastropoda</taxon>
        <taxon>Sorbeoconcha</taxon>
        <taxon>Cerithioidea</taxon>
        <taxon>Batillariidae</taxon>
        <taxon>Batillaria</taxon>
    </lineage>
</organism>
<gene>
    <name evidence="1" type="ORF">BaRGS_00023925</name>
</gene>
<reference evidence="1 2" key="1">
    <citation type="journal article" date="2023" name="Sci. Data">
        <title>Genome assembly of the Korean intertidal mud-creeper Batillaria attramentaria.</title>
        <authorList>
            <person name="Patra A.K."/>
            <person name="Ho P.T."/>
            <person name="Jun S."/>
            <person name="Lee S.J."/>
            <person name="Kim Y."/>
            <person name="Won Y.J."/>
        </authorList>
    </citation>
    <scope>NUCLEOTIDE SEQUENCE [LARGE SCALE GENOMIC DNA]</scope>
    <source>
        <strain evidence="1">Wonlab-2016</strain>
    </source>
</reference>
<dbReference type="Proteomes" id="UP001519460">
    <property type="component" value="Unassembled WGS sequence"/>
</dbReference>
<keyword evidence="2" id="KW-1185">Reference proteome</keyword>
<evidence type="ECO:0000313" key="2">
    <source>
        <dbReference type="Proteomes" id="UP001519460"/>
    </source>
</evidence>
<proteinExistence type="predicted"/>